<organism evidence="1 2">
    <name type="scientific">Mycetohabitans rhizoxinica (strain DSM 19002 / CIP 109453 / HKI 454)</name>
    <name type="common">Paraburkholderia rhizoxinica</name>
    <dbReference type="NCBI Taxonomy" id="882378"/>
    <lineage>
        <taxon>Bacteria</taxon>
        <taxon>Pseudomonadati</taxon>
        <taxon>Pseudomonadota</taxon>
        <taxon>Betaproteobacteria</taxon>
        <taxon>Burkholderiales</taxon>
        <taxon>Burkholderiaceae</taxon>
        <taxon>Mycetohabitans</taxon>
    </lineage>
</organism>
<keyword evidence="1" id="KW-0614">Plasmid</keyword>
<evidence type="ECO:0000313" key="2">
    <source>
        <dbReference type="Proteomes" id="UP000007437"/>
    </source>
</evidence>
<evidence type="ECO:0000313" key="1">
    <source>
        <dbReference type="EMBL" id="CBW76656.1"/>
    </source>
</evidence>
<reference evidence="1 2" key="1">
    <citation type="journal article" date="2011" name="J. Bacteriol.">
        <title>Complete genome sequence of Burkholderia rhizoxinica, an endosymbiont of Rhizopus microsporus.</title>
        <authorList>
            <person name="Lackner G."/>
            <person name="Moebius N."/>
            <person name="Partida-Martinez L."/>
            <person name="Hertweck C."/>
        </authorList>
    </citation>
    <scope>NUCLEOTIDE SEQUENCE [LARGE SCALE GENOMIC DNA]</scope>
    <source>
        <strain evidence="2">DSM 19002 / CIP 109453 / HKI 454</strain>
        <plasmid evidence="1 2">pBRH01</plasmid>
    </source>
</reference>
<geneLocation type="plasmid" evidence="1 2">
    <name>pBRH01</name>
</geneLocation>
<dbReference type="AlphaFoldDB" id="E5AU82"/>
<dbReference type="Proteomes" id="UP000007437">
    <property type="component" value="Plasmid pBRH01"/>
</dbReference>
<dbReference type="EMBL" id="FR687360">
    <property type="protein sequence ID" value="CBW76656.1"/>
    <property type="molecule type" value="Genomic_DNA"/>
</dbReference>
<dbReference type="KEGG" id="brh:RBRH_00579"/>
<proteinExistence type="predicted"/>
<name>E5AU82_MYCRK</name>
<accession>E5AU82</accession>
<protein>
    <submittedName>
        <fullName evidence="1">Uncharacterized protein</fullName>
    </submittedName>
</protein>
<gene>
    <name evidence="1" type="ordered locus">RBRH_00579</name>
</gene>
<dbReference type="HOGENOM" id="CLU_3341446_0_0_4"/>
<sequence length="37" mass="4442">MNNLHQKNIGILAFSIIHHINYAYYSTLYFRIKLYAP</sequence>